<gene>
    <name evidence="3" type="ORF">CMQ_135</name>
</gene>
<dbReference type="GO" id="GO:0005634">
    <property type="term" value="C:nucleus"/>
    <property type="evidence" value="ECO:0007669"/>
    <property type="project" value="TreeGrafter"/>
</dbReference>
<dbReference type="GO" id="GO:0003677">
    <property type="term" value="F:DNA binding"/>
    <property type="evidence" value="ECO:0007669"/>
    <property type="project" value="UniProtKB-KW"/>
</dbReference>
<feature type="region of interest" description="Disordered" evidence="1">
    <location>
        <begin position="199"/>
        <end position="268"/>
    </location>
</feature>
<feature type="compositionally biased region" description="Basic and acidic residues" evidence="1">
    <location>
        <begin position="642"/>
        <end position="656"/>
    </location>
</feature>
<feature type="compositionally biased region" description="Basic residues" evidence="1">
    <location>
        <begin position="76"/>
        <end position="88"/>
    </location>
</feature>
<feature type="region of interest" description="Disordered" evidence="1">
    <location>
        <begin position="1190"/>
        <end position="1218"/>
    </location>
</feature>
<dbReference type="OrthoDB" id="9996895at2759"/>
<dbReference type="Proteomes" id="UP000007796">
    <property type="component" value="Unassembled WGS sequence"/>
</dbReference>
<dbReference type="EMBL" id="GL629807">
    <property type="protein sequence ID" value="EFW99817.1"/>
    <property type="molecule type" value="Genomic_DNA"/>
</dbReference>
<feature type="compositionally biased region" description="Basic and acidic residues" evidence="1">
    <location>
        <begin position="1190"/>
        <end position="1205"/>
    </location>
</feature>
<dbReference type="RefSeq" id="XP_014169232.1">
    <property type="nucleotide sequence ID" value="XM_014313757.1"/>
</dbReference>
<dbReference type="eggNOG" id="KOG1968">
    <property type="taxonomic scope" value="Eukaryota"/>
</dbReference>
<feature type="domain" description="AAA+ ATPase" evidence="2">
    <location>
        <begin position="568"/>
        <end position="751"/>
    </location>
</feature>
<dbReference type="PANTHER" id="PTHR23389">
    <property type="entry name" value="CHROMOSOME TRANSMISSION FIDELITY FACTOR 18"/>
    <property type="match status" value="1"/>
</dbReference>
<organism evidence="4">
    <name type="scientific">Grosmannia clavigera (strain kw1407 / UAMH 11150)</name>
    <name type="common">Blue stain fungus</name>
    <name type="synonym">Graphiocladiella clavigera</name>
    <dbReference type="NCBI Taxonomy" id="655863"/>
    <lineage>
        <taxon>Eukaryota</taxon>
        <taxon>Fungi</taxon>
        <taxon>Dikarya</taxon>
        <taxon>Ascomycota</taxon>
        <taxon>Pezizomycotina</taxon>
        <taxon>Sordariomycetes</taxon>
        <taxon>Sordariomycetidae</taxon>
        <taxon>Ophiostomatales</taxon>
        <taxon>Ophiostomataceae</taxon>
        <taxon>Leptographium</taxon>
    </lineage>
</organism>
<dbReference type="STRING" id="655863.F0XR44"/>
<dbReference type="GeneID" id="25974218"/>
<reference evidence="3 4" key="1">
    <citation type="journal article" date="2011" name="Proc. Natl. Acad. Sci. U.S.A.">
        <title>Genome and transcriptome analyses of the mountain pine beetle-fungal symbiont Grosmannia clavigera, a lodgepole pine pathogen.</title>
        <authorList>
            <person name="DiGuistini S."/>
            <person name="Wang Y."/>
            <person name="Liao N.Y."/>
            <person name="Taylor G."/>
            <person name="Tanguay P."/>
            <person name="Feau N."/>
            <person name="Henrissat B."/>
            <person name="Chan S.K."/>
            <person name="Hesse-Orce U."/>
            <person name="Alamouti S.M."/>
            <person name="Tsui C.K.M."/>
            <person name="Docking R.T."/>
            <person name="Levasseur A."/>
            <person name="Haridas S."/>
            <person name="Robertson G."/>
            <person name="Birol I."/>
            <person name="Holt R.A."/>
            <person name="Marra M.A."/>
            <person name="Hamelin R.C."/>
            <person name="Hirst M."/>
            <person name="Jones S.J.M."/>
            <person name="Bohlmann J."/>
            <person name="Breuil C."/>
        </authorList>
    </citation>
    <scope>NUCLEOTIDE SEQUENCE [LARGE SCALE GENOMIC DNA]</scope>
    <source>
        <strain evidence="4">kw1407 / UAMH 11150</strain>
    </source>
</reference>
<feature type="region of interest" description="Disordered" evidence="1">
    <location>
        <begin position="625"/>
        <end position="690"/>
    </location>
</feature>
<feature type="region of interest" description="Disordered" evidence="1">
    <location>
        <begin position="1242"/>
        <end position="1274"/>
    </location>
</feature>
<dbReference type="HOGENOM" id="CLU_003721_0_0_1"/>
<keyword evidence="3" id="KW-0238">DNA-binding</keyword>
<dbReference type="GO" id="GO:0005524">
    <property type="term" value="F:ATP binding"/>
    <property type="evidence" value="ECO:0007669"/>
    <property type="project" value="InterPro"/>
</dbReference>
<name>F0XR44_GROCL</name>
<feature type="region of interest" description="Disordered" evidence="1">
    <location>
        <begin position="131"/>
        <end position="161"/>
    </location>
</feature>
<dbReference type="AlphaFoldDB" id="F0XR44"/>
<dbReference type="GO" id="GO:0016887">
    <property type="term" value="F:ATP hydrolysis activity"/>
    <property type="evidence" value="ECO:0007669"/>
    <property type="project" value="InterPro"/>
</dbReference>
<dbReference type="InterPro" id="IPR003593">
    <property type="entry name" value="AAA+_ATPase"/>
</dbReference>
<evidence type="ECO:0000256" key="1">
    <source>
        <dbReference type="SAM" id="MobiDB-lite"/>
    </source>
</evidence>
<dbReference type="Pfam" id="PF00004">
    <property type="entry name" value="AAA"/>
    <property type="match status" value="1"/>
</dbReference>
<sequence length="1274" mass="136832">MSSAAVVIMASEPAAGRPKKLHPLFAALQAGGIASENSTDTEADAEPSQPDIIAADQRKRKPDGGPGDDTSSAQAPRRRGRPPKRRKSSPALSGIANPRLLDPRLLDPGFDTVASNGEICTPAEEPTVCRPPMRVLQLNPKTGTIGSPPRPKDASKKAVGTKASVVVVARYGREDDPELARISARIGDVLAGRARIFPLPASPAKTGTRKLGASPVAANSKDGPKKRGRPKKSTHPFFTGGLPKTPTAAAEPSADTTATSNSSNAKGSSMVTSAAAAAKYYASLASSPHGQLRPSSGPRMPQFGVKNGILRVPGACLPQWPWKGTVHVHPPELVVVAAATAPVLPPRKRKGQTVQIEAGESVLAQMLERLQLRQVADEVRNANSSGSDELPPAPAGLRLPQKHLMSGRKMQGRVAPQLRTSHAGVQSLFGTLRTTLSAFDQHQCEMQSWTQKYAPTCAAEVLQSGREPQMLRDWLAALKVVAVDTGAPGEGVAAPATMGAKKKRKKNKLDGFIVSSDEEDNDSVATGDGLDGEAADWLASGLYGLQKKTVVREGINNSSSSSSGGARLTNAMVLSGPHGCGKTAAVYAAARELGFEVFEINASSRRSGKDVIDRIGDMTRNHLVQHRQKAEEGGEADESEDADGKKQAKEAKEAKQAKMSAFFQPKSVRSKVRATNEEGGGSTRKPTSQKQSLILLEEADLLYEEDRQFWTTVTGLMAQSKRPFVMTCNDETLLPLASLRLHGILRLEAAPTAEAVDRLLLAAACEGHVLRREAVEALYDARSQDLRAALTELQFWCQLGVGDRRGGFDWFVQRWPEGIDLDEEQQVVRVVSEDTFVGGMGWVGEEGGEGEAEELEEELVQQTWHNWELDLGQWEDSLDLGSWAEGWDRKGGDGGDGGEAERGQMLEACSRFADVMSDADMVSMGVLATGTRVRLDATMPEMAARTRDDFVAGGQLVGQPTEAAYMGGSSSSSSDDSQLRLPLATALRCAAKRQLRSMLDDIGTAGGWRLVKDRLGCVDTTQAAAAIRYGRRDRRRPADLPLRRIDFSLAFDAIATPMGAYGETPGPAAHLDPSVFDRNLEPIVTDVAPFVRGIVVYDGHRKAQRQRISRFLVGGGEGFRREGPRGSGSDSASDYPPPKRMRTTRAALSALEGGPRSAMRRERWFLADMNPVLVARTAGEGWAEAVEKEKEEREKKSGEVAEETKSTPVALDGDDVDEVDDAIPVQTTPMLVWKEVQTATSLSADFSSAQRPPRRRKIIMSSPGREDCGQGQDG</sequence>
<feature type="region of interest" description="Disordered" evidence="1">
    <location>
        <begin position="1115"/>
        <end position="1141"/>
    </location>
</feature>
<keyword evidence="4" id="KW-1185">Reference proteome</keyword>
<dbReference type="Gene3D" id="3.40.50.300">
    <property type="entry name" value="P-loop containing nucleotide triphosphate hydrolases"/>
    <property type="match status" value="1"/>
</dbReference>
<dbReference type="InterPro" id="IPR027417">
    <property type="entry name" value="P-loop_NTPase"/>
</dbReference>
<dbReference type="SMART" id="SM00382">
    <property type="entry name" value="AAA"/>
    <property type="match status" value="1"/>
</dbReference>
<dbReference type="InParanoid" id="F0XR44"/>
<evidence type="ECO:0000313" key="3">
    <source>
        <dbReference type="EMBL" id="EFW99817.1"/>
    </source>
</evidence>
<evidence type="ECO:0000259" key="2">
    <source>
        <dbReference type="SMART" id="SM00382"/>
    </source>
</evidence>
<dbReference type="PANTHER" id="PTHR23389:SF21">
    <property type="entry name" value="ATPASE FAMILY AAA DOMAIN-CONTAINING PROTEIN 5"/>
    <property type="match status" value="1"/>
</dbReference>
<proteinExistence type="predicted"/>
<evidence type="ECO:0000313" key="4">
    <source>
        <dbReference type="Proteomes" id="UP000007796"/>
    </source>
</evidence>
<dbReference type="InterPro" id="IPR003959">
    <property type="entry name" value="ATPase_AAA_core"/>
</dbReference>
<dbReference type="SUPFAM" id="SSF52540">
    <property type="entry name" value="P-loop containing nucleoside triphosphate hydrolases"/>
    <property type="match status" value="1"/>
</dbReference>
<feature type="compositionally biased region" description="Basic residues" evidence="1">
    <location>
        <begin position="224"/>
        <end position="234"/>
    </location>
</feature>
<protein>
    <submittedName>
        <fullName evidence="3">Hmg-i/hmg-y, DNA-binding protein</fullName>
    </submittedName>
</protein>
<feature type="compositionally biased region" description="Low complexity" evidence="1">
    <location>
        <begin position="253"/>
        <end position="268"/>
    </location>
</feature>
<accession>F0XR44</accession>
<feature type="region of interest" description="Disordered" evidence="1">
    <location>
        <begin position="35"/>
        <end position="108"/>
    </location>
</feature>